<accession>A0A2H0PVZ4</accession>
<organism evidence="1 2">
    <name type="scientific">Candidatus Brennerbacteria bacterium CG11_big_fil_rev_8_21_14_0_20_43_10</name>
    <dbReference type="NCBI Taxonomy" id="1974523"/>
    <lineage>
        <taxon>Bacteria</taxon>
        <taxon>Candidatus Brenneribacteriota</taxon>
    </lineage>
</organism>
<comment type="caution">
    <text evidence="1">The sequence shown here is derived from an EMBL/GenBank/DDBJ whole genome shotgun (WGS) entry which is preliminary data.</text>
</comment>
<gene>
    <name evidence="1" type="ORF">COV41_02765</name>
</gene>
<evidence type="ECO:0000313" key="2">
    <source>
        <dbReference type="Proteomes" id="UP000236846"/>
    </source>
</evidence>
<reference evidence="1 2" key="1">
    <citation type="submission" date="2017-09" db="EMBL/GenBank/DDBJ databases">
        <title>Depth-based differentiation of microbial function through sediment-hosted aquifers and enrichment of novel symbionts in the deep terrestrial subsurface.</title>
        <authorList>
            <person name="Probst A.J."/>
            <person name="Ladd B."/>
            <person name="Jarett J.K."/>
            <person name="Geller-Mcgrath D.E."/>
            <person name="Sieber C.M."/>
            <person name="Emerson J.B."/>
            <person name="Anantharaman K."/>
            <person name="Thomas B.C."/>
            <person name="Malmstrom R."/>
            <person name="Stieglmeier M."/>
            <person name="Klingl A."/>
            <person name="Woyke T."/>
            <person name="Ryan C.M."/>
            <person name="Banfield J.F."/>
        </authorList>
    </citation>
    <scope>NUCLEOTIDE SEQUENCE [LARGE SCALE GENOMIC DNA]</scope>
    <source>
        <strain evidence="1">CG11_big_fil_rev_8_21_14_0_20_43_10</strain>
    </source>
</reference>
<sequence>METWQMDLLEHLQDEMLQDDPVYKRLRYVIFFSWSNGRGKPKWKKPRIVELLYLVKEGTAFCVKNLEIKRRRKNDSTPPADMLAQEVLTDVLWPDRSPDLMLKRARRNKHGWKFGF</sequence>
<proteinExistence type="predicted"/>
<dbReference type="EMBL" id="PCXE01000055">
    <property type="protein sequence ID" value="PIR25445.1"/>
    <property type="molecule type" value="Genomic_DNA"/>
</dbReference>
<evidence type="ECO:0000313" key="1">
    <source>
        <dbReference type="EMBL" id="PIR25445.1"/>
    </source>
</evidence>
<protein>
    <submittedName>
        <fullName evidence="1">Uncharacterized protein</fullName>
    </submittedName>
</protein>
<dbReference type="Proteomes" id="UP000236846">
    <property type="component" value="Unassembled WGS sequence"/>
</dbReference>
<name>A0A2H0PVZ4_9BACT</name>
<dbReference type="AlphaFoldDB" id="A0A2H0PVZ4"/>